<dbReference type="Proteomes" id="UP000070133">
    <property type="component" value="Unassembled WGS sequence"/>
</dbReference>
<reference evidence="1 2" key="1">
    <citation type="submission" date="2015-07" db="EMBL/GenBank/DDBJ databases">
        <title>Comparative genomics of the Sigatoka disease complex on banana suggests a link between parallel evolutionary changes in Pseudocercospora fijiensis and Pseudocercospora eumusae and increased virulence on the banana host.</title>
        <authorList>
            <person name="Chang T.-C."/>
            <person name="Salvucci A."/>
            <person name="Crous P.W."/>
            <person name="Stergiopoulos I."/>
        </authorList>
    </citation>
    <scope>NUCLEOTIDE SEQUENCE [LARGE SCALE GENOMIC DNA]</scope>
    <source>
        <strain evidence="1 2">CBS 114824</strain>
    </source>
</reference>
<organism evidence="1 2">
    <name type="scientific">Pseudocercospora eumusae</name>
    <dbReference type="NCBI Taxonomy" id="321146"/>
    <lineage>
        <taxon>Eukaryota</taxon>
        <taxon>Fungi</taxon>
        <taxon>Dikarya</taxon>
        <taxon>Ascomycota</taxon>
        <taxon>Pezizomycotina</taxon>
        <taxon>Dothideomycetes</taxon>
        <taxon>Dothideomycetidae</taxon>
        <taxon>Mycosphaerellales</taxon>
        <taxon>Mycosphaerellaceae</taxon>
        <taxon>Pseudocercospora</taxon>
    </lineage>
</organism>
<evidence type="ECO:0000313" key="2">
    <source>
        <dbReference type="Proteomes" id="UP000070133"/>
    </source>
</evidence>
<comment type="caution">
    <text evidence="1">The sequence shown here is derived from an EMBL/GenBank/DDBJ whole genome shotgun (WGS) entry which is preliminary data.</text>
</comment>
<dbReference type="AlphaFoldDB" id="A0A139HID9"/>
<protein>
    <submittedName>
        <fullName evidence="1">Uncharacterized protein</fullName>
    </submittedName>
</protein>
<keyword evidence="2" id="KW-1185">Reference proteome</keyword>
<dbReference type="EMBL" id="LFZN01000045">
    <property type="protein sequence ID" value="KXT02173.1"/>
    <property type="molecule type" value="Genomic_DNA"/>
</dbReference>
<accession>A0A139HID9</accession>
<evidence type="ECO:0000313" key="1">
    <source>
        <dbReference type="EMBL" id="KXT02173.1"/>
    </source>
</evidence>
<proteinExistence type="predicted"/>
<sequence length="112" mass="12816">MTNHNRTQEHQDSTYSAIEIDRRRQCIEFAVAMFQPPMIPPDVRQAAQIGLPMRDLGLLQEQYATAHCNASWASRRIVAVDNNLGTRGRGVSWRYSIVGSVDRRCMLLLMVR</sequence>
<gene>
    <name evidence="1" type="ORF">AC578_5925</name>
</gene>
<name>A0A139HID9_9PEZI</name>